<keyword evidence="1" id="KW-1133">Transmembrane helix</keyword>
<organism evidence="2 3">
    <name type="scientific">Xenopus laevis</name>
    <name type="common">African clawed frog</name>
    <dbReference type="NCBI Taxonomy" id="8355"/>
    <lineage>
        <taxon>Eukaryota</taxon>
        <taxon>Metazoa</taxon>
        <taxon>Chordata</taxon>
        <taxon>Craniata</taxon>
        <taxon>Vertebrata</taxon>
        <taxon>Euteleostomi</taxon>
        <taxon>Amphibia</taxon>
        <taxon>Batrachia</taxon>
        <taxon>Anura</taxon>
        <taxon>Pipoidea</taxon>
        <taxon>Pipidae</taxon>
        <taxon>Xenopodinae</taxon>
        <taxon>Xenopus</taxon>
        <taxon>Xenopus</taxon>
    </lineage>
</organism>
<evidence type="ECO:0000313" key="2">
    <source>
        <dbReference type="EMBL" id="OCT84527.1"/>
    </source>
</evidence>
<keyword evidence="1" id="KW-0812">Transmembrane</keyword>
<keyword evidence="1" id="KW-0472">Membrane</keyword>
<evidence type="ECO:0000256" key="1">
    <source>
        <dbReference type="SAM" id="Phobius"/>
    </source>
</evidence>
<protein>
    <submittedName>
        <fullName evidence="2">Uncharacterized protein</fullName>
    </submittedName>
</protein>
<reference evidence="3" key="1">
    <citation type="journal article" date="2016" name="Nature">
        <title>Genome evolution in the allotetraploid frog Xenopus laevis.</title>
        <authorList>
            <person name="Session A.M."/>
            <person name="Uno Y."/>
            <person name="Kwon T."/>
            <person name="Chapman J.A."/>
            <person name="Toyoda A."/>
            <person name="Takahashi S."/>
            <person name="Fukui A."/>
            <person name="Hikosaka A."/>
            <person name="Suzuki A."/>
            <person name="Kondo M."/>
            <person name="van Heeringen S.J."/>
            <person name="Quigley I."/>
            <person name="Heinz S."/>
            <person name="Ogino H."/>
            <person name="Ochi H."/>
            <person name="Hellsten U."/>
            <person name="Lyons J.B."/>
            <person name="Simakov O."/>
            <person name="Putnam N."/>
            <person name="Stites J."/>
            <person name="Kuroki Y."/>
            <person name="Tanaka T."/>
            <person name="Michiue T."/>
            <person name="Watanabe M."/>
            <person name="Bogdanovic O."/>
            <person name="Lister R."/>
            <person name="Georgiou G."/>
            <person name="Paranjpe S.S."/>
            <person name="van Kruijsbergen I."/>
            <person name="Shu S."/>
            <person name="Carlson J."/>
            <person name="Kinoshita T."/>
            <person name="Ohta Y."/>
            <person name="Mawaribuchi S."/>
            <person name="Jenkins J."/>
            <person name="Grimwood J."/>
            <person name="Schmutz J."/>
            <person name="Mitros T."/>
            <person name="Mozaffari S.V."/>
            <person name="Suzuki Y."/>
            <person name="Haramoto Y."/>
            <person name="Yamamoto T.S."/>
            <person name="Takagi C."/>
            <person name="Heald R."/>
            <person name="Miller K."/>
            <person name="Haudenschild C."/>
            <person name="Kitzman J."/>
            <person name="Nakayama T."/>
            <person name="Izutsu Y."/>
            <person name="Robert J."/>
            <person name="Fortriede J."/>
            <person name="Burns K."/>
            <person name="Lotay V."/>
            <person name="Karimi K."/>
            <person name="Yasuoka Y."/>
            <person name="Dichmann D.S."/>
            <person name="Flajnik M.F."/>
            <person name="Houston D.W."/>
            <person name="Shendure J."/>
            <person name="DuPasquier L."/>
            <person name="Vize P.D."/>
            <person name="Zorn A.M."/>
            <person name="Ito M."/>
            <person name="Marcotte E.M."/>
            <person name="Wallingford J.B."/>
            <person name="Ito Y."/>
            <person name="Asashima M."/>
            <person name="Ueno N."/>
            <person name="Matsuda Y."/>
            <person name="Veenstra G.J."/>
            <person name="Fujiyama A."/>
            <person name="Harland R.M."/>
            <person name="Taira M."/>
            <person name="Rokhsar D.S."/>
        </authorList>
    </citation>
    <scope>NUCLEOTIDE SEQUENCE [LARGE SCALE GENOMIC DNA]</scope>
    <source>
        <strain evidence="3">J</strain>
    </source>
</reference>
<gene>
    <name evidence="2" type="ORF">XELAEV_18022680mg</name>
</gene>
<name>A0A974HND9_XENLA</name>
<proteinExistence type="predicted"/>
<accession>A0A974HND9</accession>
<dbReference type="EMBL" id="CM004472">
    <property type="protein sequence ID" value="OCT84527.1"/>
    <property type="molecule type" value="Genomic_DNA"/>
</dbReference>
<dbReference type="AlphaFoldDB" id="A0A974HND9"/>
<evidence type="ECO:0000313" key="3">
    <source>
        <dbReference type="Proteomes" id="UP000694892"/>
    </source>
</evidence>
<sequence length="114" mass="12488">MKSAVWHALSRTPGRARVPVRRITRVTLPVPVFLSHSRGCRDGVPRTGAESAESDGAAHRILFLLVISIYAIAPALVFNRCVAALCRGAQNSACNCLHLYVSARLCYSSFYSKR</sequence>
<dbReference type="Proteomes" id="UP000694892">
    <property type="component" value="Chromosome 4L"/>
</dbReference>
<feature type="transmembrane region" description="Helical" evidence="1">
    <location>
        <begin position="61"/>
        <end position="78"/>
    </location>
</feature>